<dbReference type="RefSeq" id="WP_354694595.1">
    <property type="nucleotide sequence ID" value="NZ_JAZHOG010000003.1"/>
</dbReference>
<dbReference type="AlphaFoldDB" id="A0AAW9R620"/>
<sequence>MTLPIGAAQAVDGAPLEYLNLAITDGVDKPLALNAPLQTWTADGEFEATVFISEDRLAGHPLIEEQLACLREKSPIEC</sequence>
<dbReference type="EMBL" id="JAZHOG010000003">
    <property type="protein sequence ID" value="MEJ8567282.1"/>
    <property type="molecule type" value="Genomic_DNA"/>
</dbReference>
<proteinExistence type="predicted"/>
<protein>
    <submittedName>
        <fullName evidence="1">Uncharacterized protein</fullName>
    </submittedName>
</protein>
<name>A0AAW9R620_9GAMM</name>
<reference evidence="1 2" key="1">
    <citation type="submission" date="2024-02" db="EMBL/GenBank/DDBJ databases">
        <title>A novel Wenzhouxiangellaceae bacterium, isolated from coastal sediments.</title>
        <authorList>
            <person name="Du Z.-J."/>
            <person name="Ye Y.-Q."/>
            <person name="Zhang X.-Y."/>
        </authorList>
    </citation>
    <scope>NUCLEOTIDE SEQUENCE [LARGE SCALE GENOMIC DNA]</scope>
    <source>
        <strain evidence="1 2">CH-27</strain>
    </source>
</reference>
<keyword evidence="2" id="KW-1185">Reference proteome</keyword>
<gene>
    <name evidence="1" type="ORF">V3330_06550</name>
</gene>
<evidence type="ECO:0000313" key="2">
    <source>
        <dbReference type="Proteomes" id="UP001359886"/>
    </source>
</evidence>
<dbReference type="Proteomes" id="UP001359886">
    <property type="component" value="Unassembled WGS sequence"/>
</dbReference>
<comment type="caution">
    <text evidence="1">The sequence shown here is derived from an EMBL/GenBank/DDBJ whole genome shotgun (WGS) entry which is preliminary data.</text>
</comment>
<accession>A0AAW9R620</accession>
<evidence type="ECO:0000313" key="1">
    <source>
        <dbReference type="EMBL" id="MEJ8567282.1"/>
    </source>
</evidence>
<organism evidence="1 2">
    <name type="scientific">Elongatibacter sediminis</name>
    <dbReference type="NCBI Taxonomy" id="3119006"/>
    <lineage>
        <taxon>Bacteria</taxon>
        <taxon>Pseudomonadati</taxon>
        <taxon>Pseudomonadota</taxon>
        <taxon>Gammaproteobacteria</taxon>
        <taxon>Chromatiales</taxon>
        <taxon>Wenzhouxiangellaceae</taxon>
        <taxon>Elongatibacter</taxon>
    </lineage>
</organism>